<dbReference type="Gene3D" id="3.40.50.150">
    <property type="entry name" value="Vaccinia Virus protein VP39"/>
    <property type="match status" value="1"/>
</dbReference>
<dbReference type="InterPro" id="IPR029063">
    <property type="entry name" value="SAM-dependent_MTases_sf"/>
</dbReference>
<keyword evidence="1" id="KW-0620">Polyamine biosynthesis</keyword>
<keyword evidence="3" id="KW-1185">Reference proteome</keyword>
<proteinExistence type="predicted"/>
<gene>
    <name evidence="2" type="ORF">EV382_1276</name>
</gene>
<protein>
    <submittedName>
        <fullName evidence="2">Spermidine synthase</fullName>
    </submittedName>
</protein>
<dbReference type="AlphaFoldDB" id="A0A4Q7UAM5"/>
<dbReference type="PANTHER" id="PTHR43317">
    <property type="entry name" value="THERMOSPERMINE SYNTHASE ACAULIS5"/>
    <property type="match status" value="1"/>
</dbReference>
<dbReference type="OrthoDB" id="9793351at2"/>
<dbReference type="SUPFAM" id="SSF53335">
    <property type="entry name" value="S-adenosyl-L-methionine-dependent methyltransferases"/>
    <property type="match status" value="1"/>
</dbReference>
<comment type="caution">
    <text evidence="2">The sequence shown here is derived from an EMBL/GenBank/DDBJ whole genome shotgun (WGS) entry which is preliminary data.</text>
</comment>
<evidence type="ECO:0000313" key="2">
    <source>
        <dbReference type="EMBL" id="RZT78095.1"/>
    </source>
</evidence>
<evidence type="ECO:0000313" key="3">
    <source>
        <dbReference type="Proteomes" id="UP000293781"/>
    </source>
</evidence>
<sequence>MGARFEELAWRETPIGAISLRRRRDPALQVEVYEVKLDDEYLMSSLFPVAEIELARLGLAEVTGDSLDVVVGGLGLGYTACAALGDPRVRSLLVVEAIEDVIDWHRRGLLPFAAGLAEDPRTRFVQADFFAAVAGDTGFDTEVPARRFDAVLLDVDHSPRNVLHPSHAAFYRPDGLRRLAALLRPEGVFALWSDDPPDAEFTDALTEVFVGVRAHVVPFANPLTGGESANTVYVARTDG</sequence>
<dbReference type="Proteomes" id="UP000293781">
    <property type="component" value="Unassembled WGS sequence"/>
</dbReference>
<dbReference type="RefSeq" id="WP_130400654.1">
    <property type="nucleotide sequence ID" value="NZ_SHKK01000001.1"/>
</dbReference>
<reference evidence="2 3" key="1">
    <citation type="submission" date="2019-02" db="EMBL/GenBank/DDBJ databases">
        <title>Sequencing the genomes of 1000 actinobacteria strains.</title>
        <authorList>
            <person name="Klenk H.-P."/>
        </authorList>
    </citation>
    <scope>NUCLEOTIDE SEQUENCE [LARGE SCALE GENOMIC DNA]</scope>
    <source>
        <strain evidence="2 3">DSM 45888</strain>
    </source>
</reference>
<dbReference type="PANTHER" id="PTHR43317:SF3">
    <property type="entry name" value="BLR2883 PROTEIN"/>
    <property type="match status" value="1"/>
</dbReference>
<accession>A0A4Q7UAM5</accession>
<name>A0A4Q7UAM5_9ACTN</name>
<evidence type="ECO:0000256" key="1">
    <source>
        <dbReference type="ARBA" id="ARBA00023115"/>
    </source>
</evidence>
<dbReference type="GO" id="GO:0006596">
    <property type="term" value="P:polyamine biosynthetic process"/>
    <property type="evidence" value="ECO:0007669"/>
    <property type="project" value="UniProtKB-KW"/>
</dbReference>
<organism evidence="2 3">
    <name type="scientific">Micromonospora violae</name>
    <dbReference type="NCBI Taxonomy" id="1278207"/>
    <lineage>
        <taxon>Bacteria</taxon>
        <taxon>Bacillati</taxon>
        <taxon>Actinomycetota</taxon>
        <taxon>Actinomycetes</taxon>
        <taxon>Micromonosporales</taxon>
        <taxon>Micromonosporaceae</taxon>
        <taxon>Micromonospora</taxon>
    </lineage>
</organism>
<dbReference type="EMBL" id="SHKK01000001">
    <property type="protein sequence ID" value="RZT78095.1"/>
    <property type="molecule type" value="Genomic_DNA"/>
</dbReference>